<sequence>MGQRQSEIIKNHMEVYWHDYASASKGVPITEAGLVEKASVIGRTGLMLLECGTGAWRVRSSMNTLSRELGVTTTADIGLLSIEFTCLT</sequence>
<protein>
    <submittedName>
        <fullName evidence="3">Protein containing DUF1212</fullName>
    </submittedName>
</protein>
<name>K1SWY9_9ZZZZ</name>
<reference evidence="3" key="1">
    <citation type="journal article" date="2013" name="Environ. Microbiol.">
        <title>Microbiota from the distal guts of lean and obese adolescents exhibit partial functional redundancy besides clear differences in community structure.</title>
        <authorList>
            <person name="Ferrer M."/>
            <person name="Ruiz A."/>
            <person name="Lanza F."/>
            <person name="Haange S.B."/>
            <person name="Oberbach A."/>
            <person name="Till H."/>
            <person name="Bargiela R."/>
            <person name="Campoy C."/>
            <person name="Segura M.T."/>
            <person name="Richter M."/>
            <person name="von Bergen M."/>
            <person name="Seifert J."/>
            <person name="Suarez A."/>
        </authorList>
    </citation>
    <scope>NUCLEOTIDE SEQUENCE</scope>
</reference>
<evidence type="ECO:0000259" key="2">
    <source>
        <dbReference type="Pfam" id="PF06738"/>
    </source>
</evidence>
<dbReference type="GO" id="GO:0022857">
    <property type="term" value="F:transmembrane transporter activity"/>
    <property type="evidence" value="ECO:0007669"/>
    <property type="project" value="InterPro"/>
</dbReference>
<dbReference type="InterPro" id="IPR010619">
    <property type="entry name" value="ThrE-like_N"/>
</dbReference>
<dbReference type="AlphaFoldDB" id="K1SWY9"/>
<evidence type="ECO:0000313" key="3">
    <source>
        <dbReference type="EMBL" id="EKC51756.1"/>
    </source>
</evidence>
<proteinExistence type="inferred from homology"/>
<dbReference type="EMBL" id="AJWY01011793">
    <property type="protein sequence ID" value="EKC51756.1"/>
    <property type="molecule type" value="Genomic_DNA"/>
</dbReference>
<organism evidence="3">
    <name type="scientific">human gut metagenome</name>
    <dbReference type="NCBI Taxonomy" id="408170"/>
    <lineage>
        <taxon>unclassified sequences</taxon>
        <taxon>metagenomes</taxon>
        <taxon>organismal metagenomes</taxon>
    </lineage>
</organism>
<evidence type="ECO:0000256" key="1">
    <source>
        <dbReference type="ARBA" id="ARBA00034125"/>
    </source>
</evidence>
<dbReference type="Pfam" id="PF06738">
    <property type="entry name" value="ThrE"/>
    <property type="match status" value="1"/>
</dbReference>
<feature type="domain" description="Threonine/serine exporter-like N-terminal" evidence="2">
    <location>
        <begin position="40"/>
        <end position="86"/>
    </location>
</feature>
<comment type="similarity">
    <text evidence="1">Belongs to the ThrE exporter (TC 2.A.79) family.</text>
</comment>
<accession>K1SWY9</accession>
<gene>
    <name evidence="3" type="ORF">LEA_17240</name>
</gene>
<comment type="caution">
    <text evidence="3">The sequence shown here is derived from an EMBL/GenBank/DDBJ whole genome shotgun (WGS) entry which is preliminary data.</text>
</comment>